<keyword evidence="2" id="KW-1185">Reference proteome</keyword>
<proteinExistence type="predicted"/>
<protein>
    <submittedName>
        <fullName evidence="1">Class I SAM-dependent methyltransferase</fullName>
        <ecNumber evidence="1">2.1.1.-</ecNumber>
    </submittedName>
</protein>
<gene>
    <name evidence="1" type="ORF">ABS766_08030</name>
</gene>
<evidence type="ECO:0000313" key="2">
    <source>
        <dbReference type="Proteomes" id="UP001629156"/>
    </source>
</evidence>
<keyword evidence="1" id="KW-0808">Transferase</keyword>
<dbReference type="RefSeq" id="WP_408084613.1">
    <property type="nucleotide sequence ID" value="NZ_JBELPZ010000006.1"/>
</dbReference>
<dbReference type="InterPro" id="IPR029063">
    <property type="entry name" value="SAM-dependent_MTases_sf"/>
</dbReference>
<accession>A0ABW8YVM0</accession>
<evidence type="ECO:0000313" key="1">
    <source>
        <dbReference type="EMBL" id="MFL9844364.1"/>
    </source>
</evidence>
<dbReference type="Gene3D" id="3.40.50.150">
    <property type="entry name" value="Vaccinia Virus protein VP39"/>
    <property type="match status" value="1"/>
</dbReference>
<dbReference type="EMBL" id="JBELPZ010000006">
    <property type="protein sequence ID" value="MFL9844364.1"/>
    <property type="molecule type" value="Genomic_DNA"/>
</dbReference>
<reference evidence="1 2" key="1">
    <citation type="submission" date="2024-06" db="EMBL/GenBank/DDBJ databases">
        <authorList>
            <person name="Kaempfer P."/>
            <person name="Viver T."/>
        </authorList>
    </citation>
    <scope>NUCLEOTIDE SEQUENCE [LARGE SCALE GENOMIC DNA]</scope>
    <source>
        <strain evidence="1 2">ST-119</strain>
    </source>
</reference>
<dbReference type="EC" id="2.1.1.-" evidence="1"/>
<sequence length="315" mass="36359">MECRVCGNSNNNKAYQVKEMMFGFKDNFSYYQCSECDCLQIAQIPENISKYYPENYYSFSGGIKKENFIKRFIRNKRNEYAVFSRGIIGKFLIKYFPDATFRLLSNFPLKKNSRVLDVGCGGGLFLNYLANIGFTNLTGADPFIADDISYDVVKIYKQSIHQIQGEWDLIMFHHSFEHISDPLETLKSVAGRLTQNGHCLIRIPVASGYAWEHYRENWVQLDAPRHFFLHTKKSMEKLVAGAGLKIKEIVYDSTDFQFWGSEQYIKGIPLFDEKSYAVNPSASIFSKEEIHSFKEKAVQLNNKNRGDMCAFIISK</sequence>
<dbReference type="GO" id="GO:0008168">
    <property type="term" value="F:methyltransferase activity"/>
    <property type="evidence" value="ECO:0007669"/>
    <property type="project" value="UniProtKB-KW"/>
</dbReference>
<dbReference type="Proteomes" id="UP001629156">
    <property type="component" value="Unassembled WGS sequence"/>
</dbReference>
<name>A0ABW8YVM0_9FLAO</name>
<organism evidence="1 2">
    <name type="scientific">Flavobacterium rhizosphaerae</name>
    <dbReference type="NCBI Taxonomy" id="3163298"/>
    <lineage>
        <taxon>Bacteria</taxon>
        <taxon>Pseudomonadati</taxon>
        <taxon>Bacteroidota</taxon>
        <taxon>Flavobacteriia</taxon>
        <taxon>Flavobacteriales</taxon>
        <taxon>Flavobacteriaceae</taxon>
        <taxon>Flavobacterium</taxon>
    </lineage>
</organism>
<dbReference type="SUPFAM" id="SSF53335">
    <property type="entry name" value="S-adenosyl-L-methionine-dependent methyltransferases"/>
    <property type="match status" value="1"/>
</dbReference>
<dbReference type="PANTHER" id="PTHR43861">
    <property type="entry name" value="TRANS-ACONITATE 2-METHYLTRANSFERASE-RELATED"/>
    <property type="match status" value="1"/>
</dbReference>
<comment type="caution">
    <text evidence="1">The sequence shown here is derived from an EMBL/GenBank/DDBJ whole genome shotgun (WGS) entry which is preliminary data.</text>
</comment>
<dbReference type="CDD" id="cd02440">
    <property type="entry name" value="AdoMet_MTases"/>
    <property type="match status" value="1"/>
</dbReference>
<keyword evidence="1" id="KW-0489">Methyltransferase</keyword>
<dbReference type="Pfam" id="PF13489">
    <property type="entry name" value="Methyltransf_23"/>
    <property type="match status" value="1"/>
</dbReference>
<dbReference type="GO" id="GO:0032259">
    <property type="term" value="P:methylation"/>
    <property type="evidence" value="ECO:0007669"/>
    <property type="project" value="UniProtKB-KW"/>
</dbReference>